<keyword evidence="12" id="KW-0406">Ion transport</keyword>
<dbReference type="Gene3D" id="2.60.40.1660">
    <property type="entry name" value="Na, k-atpase alpha subunit"/>
    <property type="match status" value="2"/>
</dbReference>
<keyword evidence="4" id="KW-1003">Cell membrane</keyword>
<keyword evidence="6" id="KW-0740">Sodium/potassium transport</keyword>
<evidence type="ECO:0000256" key="4">
    <source>
        <dbReference type="ARBA" id="ARBA00022475"/>
    </source>
</evidence>
<protein>
    <recommendedName>
        <fullName evidence="21">Sodium/potassium-transporting ATPase subunit beta-2</fullName>
    </recommendedName>
</protein>
<evidence type="ECO:0000313" key="19">
    <source>
        <dbReference type="EMBL" id="KAH0557244.1"/>
    </source>
</evidence>
<evidence type="ECO:0000256" key="6">
    <source>
        <dbReference type="ARBA" id="ARBA00022607"/>
    </source>
</evidence>
<comment type="function">
    <text evidence="17">This is the non-catalytic component of the active enzyme, which catalyzes the hydrolysis of ATP coupled with the exchange of Na(+) and K(+) ions across the plasma membrane. The beta subunit regulates, through assembly of alpha/beta heterodimers, the number of sodium pumps transported to the plasma membrane.</text>
</comment>
<evidence type="ECO:0000256" key="11">
    <source>
        <dbReference type="ARBA" id="ARBA00023053"/>
    </source>
</evidence>
<evidence type="ECO:0000256" key="7">
    <source>
        <dbReference type="ARBA" id="ARBA00022692"/>
    </source>
</evidence>
<keyword evidence="8" id="KW-0630">Potassium</keyword>
<reference evidence="19 20" key="1">
    <citation type="journal article" date="2021" name="J. Hered.">
        <title>A chromosome-level genome assembly of the parasitoid wasp, Cotesia glomerata (Hymenoptera: Braconidae).</title>
        <authorList>
            <person name="Pinto B.J."/>
            <person name="Weis J.J."/>
            <person name="Gamble T."/>
            <person name="Ode P.J."/>
            <person name="Paul R."/>
            <person name="Zaspel J.M."/>
        </authorList>
    </citation>
    <scope>NUCLEOTIDE SEQUENCE [LARGE SCALE GENOMIC DNA]</scope>
    <source>
        <strain evidence="19">CgM1</strain>
    </source>
</reference>
<evidence type="ECO:0000256" key="17">
    <source>
        <dbReference type="ARBA" id="ARBA00025540"/>
    </source>
</evidence>
<comment type="subcellular location">
    <subcellularLocation>
        <location evidence="1">Cell membrane</location>
        <topology evidence="1">Single-pass type II membrane protein</topology>
    </subcellularLocation>
</comment>
<evidence type="ECO:0000256" key="8">
    <source>
        <dbReference type="ARBA" id="ARBA00022958"/>
    </source>
</evidence>
<evidence type="ECO:0000256" key="15">
    <source>
        <dbReference type="ARBA" id="ARBA00023180"/>
    </source>
</evidence>
<keyword evidence="5" id="KW-0633">Potassium transport</keyword>
<organism evidence="19 20">
    <name type="scientific">Cotesia glomerata</name>
    <name type="common">Lepidopteran parasitic wasp</name>
    <name type="synonym">Apanteles glomeratus</name>
    <dbReference type="NCBI Taxonomy" id="32391"/>
    <lineage>
        <taxon>Eukaryota</taxon>
        <taxon>Metazoa</taxon>
        <taxon>Ecdysozoa</taxon>
        <taxon>Arthropoda</taxon>
        <taxon>Hexapoda</taxon>
        <taxon>Insecta</taxon>
        <taxon>Pterygota</taxon>
        <taxon>Neoptera</taxon>
        <taxon>Endopterygota</taxon>
        <taxon>Hymenoptera</taxon>
        <taxon>Apocrita</taxon>
        <taxon>Ichneumonoidea</taxon>
        <taxon>Braconidae</taxon>
        <taxon>Microgastrinae</taxon>
        <taxon>Cotesia</taxon>
    </lineage>
</organism>
<keyword evidence="11" id="KW-0915">Sodium</keyword>
<evidence type="ECO:0000256" key="1">
    <source>
        <dbReference type="ARBA" id="ARBA00004401"/>
    </source>
</evidence>
<comment type="similarity">
    <text evidence="2">Belongs to the X(+)/potassium ATPases subunit beta family.</text>
</comment>
<evidence type="ECO:0000256" key="10">
    <source>
        <dbReference type="ARBA" id="ARBA00022989"/>
    </source>
</evidence>
<keyword evidence="7 18" id="KW-0812">Transmembrane</keyword>
<dbReference type="Proteomes" id="UP000826195">
    <property type="component" value="Unassembled WGS sequence"/>
</dbReference>
<dbReference type="GO" id="GO:0005890">
    <property type="term" value="C:sodium:potassium-exchanging ATPase complex"/>
    <property type="evidence" value="ECO:0007669"/>
    <property type="project" value="InterPro"/>
</dbReference>
<evidence type="ECO:0000256" key="9">
    <source>
        <dbReference type="ARBA" id="ARBA00022968"/>
    </source>
</evidence>
<feature type="transmembrane region" description="Helical" evidence="18">
    <location>
        <begin position="384"/>
        <end position="405"/>
    </location>
</feature>
<keyword evidence="13 18" id="KW-0472">Membrane</keyword>
<dbReference type="EMBL" id="JAHXZJ010000747">
    <property type="protein sequence ID" value="KAH0557244.1"/>
    <property type="molecule type" value="Genomic_DNA"/>
</dbReference>
<dbReference type="PANTHER" id="PTHR11523:SF46">
    <property type="entry name" value="SODIUM_POTASSIUM-TRANSPORTING ATPASE SUBUNIT BETA-2"/>
    <property type="match status" value="1"/>
</dbReference>
<dbReference type="PANTHER" id="PTHR11523">
    <property type="entry name" value="SODIUM/POTASSIUM-DEPENDENT ATPASE BETA SUBUNIT"/>
    <property type="match status" value="1"/>
</dbReference>
<proteinExistence type="inferred from homology"/>
<keyword evidence="14" id="KW-1015">Disulfide bond</keyword>
<dbReference type="InterPro" id="IPR038702">
    <property type="entry name" value="Na/K_ATPase_sub_beta_sf"/>
</dbReference>
<evidence type="ECO:0008006" key="21">
    <source>
        <dbReference type="Google" id="ProtNLM"/>
    </source>
</evidence>
<feature type="transmembrane region" description="Helical" evidence="18">
    <location>
        <begin position="47"/>
        <end position="69"/>
    </location>
</feature>
<dbReference type="GO" id="GO:0036376">
    <property type="term" value="P:sodium ion export across plasma membrane"/>
    <property type="evidence" value="ECO:0007669"/>
    <property type="project" value="TreeGrafter"/>
</dbReference>
<dbReference type="FunFam" id="2.60.40.1660:FF:000004">
    <property type="entry name" value="sodium/potassium-transporting ATPase subunit beta-2"/>
    <property type="match status" value="2"/>
</dbReference>
<sequence>MEDKSKVDQYYTPPPKLGKWEAFSTFLWNSETGQFLGRTGSSWAKILLFYVIFYGVLTGFFGAMLAVFYQTLDHKAPKWQMEKSLIGDNPGLGFRPMPPVSNVESTLIWYKASNKGNYENWSNAIDKFLEEYQPPKPGSMASPAVQQIIENRMHCDYGKPPAPGKACEVDLEKFSPCTGPKQYMYPDYQPCIFLKLNKIFGWQPQFYNDTENLPANMPNDLKARIKGAKMRNPEELQTIWVSCEGENPADIENIGPIQYKPRSGFPGFYFPYTNSPGYLSPLVAVWFESPKRNVLINIECKAWARNIIHDRTTRQITRILLLLFKDKMVAKDSKKDLGAKVESMNPYEKPPEISTSQSVKNFFYNKETGAVMGRTASSWGKVGIFYLIFYGVLAALVSICFWFFFQTLDVRIPKWQLDRSIIGTNPGLGFRPMPPSSNVESTLIWFKGTDPENYKHWVNQLSDFLEDYKKLGSTAGRGASITECDYHKFPSPDQVCAVNVRQWEPCTQENYFGYHKSGPCVFIKLNKIYGWKPEYYTDVQELPDKMPRDLKTLIGNLTARQAKQLNTIWVSCGGENPADEENIGPVKYIPQQGFPGYYYPYENTVGYLSPLVAVHFERPKTGILINVECRAWAKNIKHNRNDKIGSVHFELLID</sequence>
<keyword evidence="3" id="KW-0813">Transport</keyword>
<evidence type="ECO:0000256" key="5">
    <source>
        <dbReference type="ARBA" id="ARBA00022538"/>
    </source>
</evidence>
<evidence type="ECO:0000256" key="12">
    <source>
        <dbReference type="ARBA" id="ARBA00023065"/>
    </source>
</evidence>
<evidence type="ECO:0000256" key="16">
    <source>
        <dbReference type="ARBA" id="ARBA00023201"/>
    </source>
</evidence>
<name>A0AAV7IRP2_COTGL</name>
<keyword evidence="16" id="KW-0739">Sodium transport</keyword>
<evidence type="ECO:0000256" key="3">
    <source>
        <dbReference type="ARBA" id="ARBA00022448"/>
    </source>
</evidence>
<evidence type="ECO:0000256" key="18">
    <source>
        <dbReference type="SAM" id="Phobius"/>
    </source>
</evidence>
<dbReference type="InterPro" id="IPR000402">
    <property type="entry name" value="Na/K_ATPase_sub_beta"/>
</dbReference>
<evidence type="ECO:0000256" key="2">
    <source>
        <dbReference type="ARBA" id="ARBA00005876"/>
    </source>
</evidence>
<accession>A0AAV7IRP2</accession>
<evidence type="ECO:0000256" key="13">
    <source>
        <dbReference type="ARBA" id="ARBA00023136"/>
    </source>
</evidence>
<dbReference type="AlphaFoldDB" id="A0AAV7IRP2"/>
<keyword evidence="20" id="KW-1185">Reference proteome</keyword>
<dbReference type="PROSITE" id="PS00390">
    <property type="entry name" value="ATPASE_NA_K_BETA_1"/>
    <property type="match status" value="2"/>
</dbReference>
<gene>
    <name evidence="19" type="ORF">KQX54_002171</name>
</gene>
<evidence type="ECO:0000313" key="20">
    <source>
        <dbReference type="Proteomes" id="UP000826195"/>
    </source>
</evidence>
<keyword evidence="10 18" id="KW-1133">Transmembrane helix</keyword>
<comment type="caution">
    <text evidence="19">The sequence shown here is derived from an EMBL/GenBank/DDBJ whole genome shotgun (WGS) entry which is preliminary data.</text>
</comment>
<keyword evidence="9" id="KW-0735">Signal-anchor</keyword>
<evidence type="ECO:0000256" key="14">
    <source>
        <dbReference type="ARBA" id="ARBA00023157"/>
    </source>
</evidence>
<dbReference type="GO" id="GO:0006883">
    <property type="term" value="P:intracellular sodium ion homeostasis"/>
    <property type="evidence" value="ECO:0007669"/>
    <property type="project" value="TreeGrafter"/>
</dbReference>
<dbReference type="GO" id="GO:0001671">
    <property type="term" value="F:ATPase activator activity"/>
    <property type="evidence" value="ECO:0007669"/>
    <property type="project" value="UniProtKB-ARBA"/>
</dbReference>
<dbReference type="GO" id="GO:0030007">
    <property type="term" value="P:intracellular potassium ion homeostasis"/>
    <property type="evidence" value="ECO:0007669"/>
    <property type="project" value="TreeGrafter"/>
</dbReference>
<dbReference type="GO" id="GO:1990573">
    <property type="term" value="P:potassium ion import across plasma membrane"/>
    <property type="evidence" value="ECO:0007669"/>
    <property type="project" value="TreeGrafter"/>
</dbReference>
<keyword evidence="15" id="KW-0325">Glycoprotein</keyword>
<dbReference type="Pfam" id="PF00287">
    <property type="entry name" value="Na_K-ATPase"/>
    <property type="match status" value="2"/>
</dbReference>